<organism evidence="7 8">
    <name type="scientific">Dimargaris verticillata</name>
    <dbReference type="NCBI Taxonomy" id="2761393"/>
    <lineage>
        <taxon>Eukaryota</taxon>
        <taxon>Fungi</taxon>
        <taxon>Fungi incertae sedis</taxon>
        <taxon>Zoopagomycota</taxon>
        <taxon>Kickxellomycotina</taxon>
        <taxon>Dimargaritomycetes</taxon>
        <taxon>Dimargaritales</taxon>
        <taxon>Dimargaritaceae</taxon>
        <taxon>Dimargaris</taxon>
    </lineage>
</organism>
<comment type="caution">
    <text evidence="7">The sequence shown here is derived from an EMBL/GenBank/DDBJ whole genome shotgun (WGS) entry which is preliminary data.</text>
</comment>
<dbReference type="InterPro" id="IPR000644">
    <property type="entry name" value="CBS_dom"/>
</dbReference>
<keyword evidence="5" id="KW-0472">Membrane</keyword>
<dbReference type="SMART" id="SM00116">
    <property type="entry name" value="CBS"/>
    <property type="match status" value="4"/>
</dbReference>
<dbReference type="CDD" id="cd17781">
    <property type="entry name" value="CBS_pair_MUG70_1"/>
    <property type="match status" value="1"/>
</dbReference>
<evidence type="ECO:0000256" key="1">
    <source>
        <dbReference type="ARBA" id="ARBA00022737"/>
    </source>
</evidence>
<dbReference type="Pfam" id="PF00564">
    <property type="entry name" value="PB1"/>
    <property type="match status" value="1"/>
</dbReference>
<name>A0A9W8B8S3_9FUNG</name>
<dbReference type="SUPFAM" id="SSF54631">
    <property type="entry name" value="CBS-domain pair"/>
    <property type="match status" value="2"/>
</dbReference>
<evidence type="ECO:0000256" key="5">
    <source>
        <dbReference type="SAM" id="Phobius"/>
    </source>
</evidence>
<keyword evidence="8" id="KW-1185">Reference proteome</keyword>
<dbReference type="InterPro" id="IPR000270">
    <property type="entry name" value="PB1_dom"/>
</dbReference>
<feature type="coiled-coil region" evidence="3">
    <location>
        <begin position="555"/>
        <end position="582"/>
    </location>
</feature>
<reference evidence="7" key="1">
    <citation type="submission" date="2022-07" db="EMBL/GenBank/DDBJ databases">
        <title>Phylogenomic reconstructions and comparative analyses of Kickxellomycotina fungi.</title>
        <authorList>
            <person name="Reynolds N.K."/>
            <person name="Stajich J.E."/>
            <person name="Barry K."/>
            <person name="Grigoriev I.V."/>
            <person name="Crous P."/>
            <person name="Smith M.E."/>
        </authorList>
    </citation>
    <scope>NUCLEOTIDE SEQUENCE</scope>
    <source>
        <strain evidence="7">RSA 567</strain>
    </source>
</reference>
<feature type="domain" description="CBS" evidence="6">
    <location>
        <begin position="83"/>
        <end position="141"/>
    </location>
</feature>
<evidence type="ECO:0000256" key="4">
    <source>
        <dbReference type="SAM" id="MobiDB-lite"/>
    </source>
</evidence>
<evidence type="ECO:0000259" key="6">
    <source>
        <dbReference type="PROSITE" id="PS51371"/>
    </source>
</evidence>
<dbReference type="PANTHER" id="PTHR48108">
    <property type="entry name" value="CBS DOMAIN-CONTAINING PROTEIN CBSX2, CHLOROPLASTIC"/>
    <property type="match status" value="1"/>
</dbReference>
<dbReference type="InterPro" id="IPR051462">
    <property type="entry name" value="CBS_domain-containing"/>
</dbReference>
<dbReference type="SUPFAM" id="SSF54277">
    <property type="entry name" value="CAD &amp; PB1 domains"/>
    <property type="match status" value="1"/>
</dbReference>
<feature type="domain" description="CBS" evidence="6">
    <location>
        <begin position="319"/>
        <end position="375"/>
    </location>
</feature>
<feature type="region of interest" description="Disordered" evidence="4">
    <location>
        <begin position="594"/>
        <end position="645"/>
    </location>
</feature>
<dbReference type="PANTHER" id="PTHR48108:SF26">
    <property type="entry name" value="CBS DOMAIN-CONTAINING PROTEIN DDB_G0289609"/>
    <property type="match status" value="1"/>
</dbReference>
<dbReference type="Gene3D" id="3.10.580.10">
    <property type="entry name" value="CBS-domain"/>
    <property type="match status" value="2"/>
</dbReference>
<keyword evidence="3" id="KW-0175">Coiled coil</keyword>
<feature type="compositionally biased region" description="Polar residues" evidence="4">
    <location>
        <begin position="16"/>
        <end position="26"/>
    </location>
</feature>
<dbReference type="InterPro" id="IPR046342">
    <property type="entry name" value="CBS_dom_sf"/>
</dbReference>
<gene>
    <name evidence="7" type="ORF">H4R34_002059</name>
</gene>
<dbReference type="Proteomes" id="UP001151582">
    <property type="component" value="Unassembled WGS sequence"/>
</dbReference>
<evidence type="ECO:0000313" key="8">
    <source>
        <dbReference type="Proteomes" id="UP001151582"/>
    </source>
</evidence>
<accession>A0A9W8B8S3</accession>
<feature type="compositionally biased region" description="Basic and acidic residues" evidence="4">
    <location>
        <begin position="44"/>
        <end position="59"/>
    </location>
</feature>
<feature type="transmembrane region" description="Helical" evidence="5">
    <location>
        <begin position="649"/>
        <end position="670"/>
    </location>
</feature>
<dbReference type="Pfam" id="PF00571">
    <property type="entry name" value="CBS"/>
    <property type="match status" value="4"/>
</dbReference>
<keyword evidence="1" id="KW-0677">Repeat</keyword>
<evidence type="ECO:0000256" key="2">
    <source>
        <dbReference type="PROSITE-ProRule" id="PRU00703"/>
    </source>
</evidence>
<feature type="compositionally biased region" description="Basic residues" evidence="4">
    <location>
        <begin position="65"/>
        <end position="75"/>
    </location>
</feature>
<dbReference type="PROSITE" id="PS51371">
    <property type="entry name" value="CBS"/>
    <property type="match status" value="4"/>
</dbReference>
<dbReference type="CDD" id="cd17782">
    <property type="entry name" value="CBS_pair_MUG70_2"/>
    <property type="match status" value="1"/>
</dbReference>
<dbReference type="EMBL" id="JANBQB010000124">
    <property type="protein sequence ID" value="KAJ1981465.1"/>
    <property type="molecule type" value="Genomic_DNA"/>
</dbReference>
<keyword evidence="5" id="KW-1133">Transmembrane helix</keyword>
<feature type="region of interest" description="Disordered" evidence="4">
    <location>
        <begin position="1"/>
        <end position="83"/>
    </location>
</feature>
<sequence>MSNASPRSQLPRRPVSTVSGNTTDTAATLAAGSNPDNARRRQTKRDEAIRKKAEQELSRKLSSPKNRHHHQRTKRVPGTVSSLQPSAALTVRQTMTIMEAAQLMAAKRADSVLVVDNDEHLAGIFTAKDVAYRVVAEGMDARGTLVAHIMTKSPLCVTTDTNATDALNTMVTRGFRHLPVCNDEGDVVGLLDVIKCMYEALDKMERAYGSSRKLYDALEGVEREWSVNSGSLMQFVDALRERMACPDLTSVLREVDPVMVSPRTSVRDVARQMRSKRTTAALIIEETGRMAGIFTSKDVVLRVIAANLDPANCSVVRVMTPHPDTALPTTTILDALKRMHENHYLNLPVVSEAGDVMGIVDVLSLCYSTLETMKSIQSQDAEGPVWGRFFGMAHGPDDENASLYSDSMANSVHQQSSFHLASDVYPHDSVSVAEDIASAVNSRIGDESHVASTALGGMVAAALEDGQYVFKFKSPTGKVHRFTASYQDTAGLHTIVTAKLTLDGVADPTELLHSAGLCYLDDENDYVLLSSDNDLLDAVRIAQAHQWPRIMLALNPEALAEHNQAEEAAAAASREAASANRSVVGTATGSVVGAEGLPPSGTASQHAVSRTASNRSLLATEQSQEPTDEPRSHAKRGRGSSGAPIPEQWIIPAAVASGFLAALVGVVIILKATK</sequence>
<evidence type="ECO:0000313" key="7">
    <source>
        <dbReference type="EMBL" id="KAJ1981465.1"/>
    </source>
</evidence>
<feature type="domain" description="CBS" evidence="6">
    <location>
        <begin position="252"/>
        <end position="310"/>
    </location>
</feature>
<protein>
    <recommendedName>
        <fullName evidence="6">CBS domain-containing protein</fullName>
    </recommendedName>
</protein>
<dbReference type="OrthoDB" id="418595at2759"/>
<feature type="domain" description="CBS" evidence="6">
    <location>
        <begin position="150"/>
        <end position="206"/>
    </location>
</feature>
<keyword evidence="2" id="KW-0129">CBS domain</keyword>
<dbReference type="AlphaFoldDB" id="A0A9W8B8S3"/>
<proteinExistence type="predicted"/>
<feature type="compositionally biased region" description="Polar residues" evidence="4">
    <location>
        <begin position="601"/>
        <end position="625"/>
    </location>
</feature>
<evidence type="ECO:0000256" key="3">
    <source>
        <dbReference type="SAM" id="Coils"/>
    </source>
</evidence>
<keyword evidence="5" id="KW-0812">Transmembrane</keyword>